<dbReference type="OrthoDB" id="1083109at2"/>
<dbReference type="Proteomes" id="UP000477980">
    <property type="component" value="Unassembled WGS sequence"/>
</dbReference>
<reference evidence="2 3" key="1">
    <citation type="submission" date="2019-09" db="EMBL/GenBank/DDBJ databases">
        <title>Distinct polysaccharide growth profiles of human intestinal Prevotella copri isolates.</title>
        <authorList>
            <person name="Fehlner-Peach H."/>
            <person name="Magnabosco C."/>
            <person name="Raghavan V."/>
            <person name="Scher J.U."/>
            <person name="Tett A."/>
            <person name="Cox L.M."/>
            <person name="Gottsegen C."/>
            <person name="Watters A."/>
            <person name="Wiltshire- Gordon J.D."/>
            <person name="Segata N."/>
            <person name="Bonneau R."/>
            <person name="Littman D.R."/>
        </authorList>
    </citation>
    <scope>NUCLEOTIDE SEQUENCE [LARGE SCALE GENOMIC DNA]</scope>
    <source>
        <strain evidence="3">iAA917</strain>
    </source>
</reference>
<dbReference type="AlphaFoldDB" id="A0A6G1VIU1"/>
<evidence type="ECO:0000313" key="2">
    <source>
        <dbReference type="EMBL" id="MQP13310.1"/>
    </source>
</evidence>
<accession>A0A6G1VIU1</accession>
<dbReference type="RefSeq" id="WP_153089517.1">
    <property type="nucleotide sequence ID" value="NZ_DAWDMP010000004.1"/>
</dbReference>
<gene>
    <name evidence="2" type="ORF">F7D25_02545</name>
</gene>
<feature type="compositionally biased region" description="Basic and acidic residues" evidence="1">
    <location>
        <begin position="45"/>
        <end position="59"/>
    </location>
</feature>
<dbReference type="EMBL" id="VZAH01000023">
    <property type="protein sequence ID" value="MQP13310.1"/>
    <property type="molecule type" value="Genomic_DNA"/>
</dbReference>
<sequence>MARLKRLVLVVDENAVNQVLKMLTAIAELSQRKIEVASEDEIEAMSEKEDAVNDNKSSEGFKGNNAQVADDPEYKLLFSEKGRRVLNQLRDIQVLDDNYQPDHLSWTKKGYLAYQIAFKLGITRVWKIMGGFWHLDSHSLKTGRDKAESTLKIQAFEEKIKPIFG</sequence>
<evidence type="ECO:0000256" key="1">
    <source>
        <dbReference type="SAM" id="MobiDB-lite"/>
    </source>
</evidence>
<protein>
    <submittedName>
        <fullName evidence="2">Uncharacterized protein</fullName>
    </submittedName>
</protein>
<proteinExistence type="predicted"/>
<name>A0A6G1VIU1_9BACT</name>
<evidence type="ECO:0000313" key="3">
    <source>
        <dbReference type="Proteomes" id="UP000477980"/>
    </source>
</evidence>
<organism evidence="2 3">
    <name type="scientific">Segatella copri</name>
    <dbReference type="NCBI Taxonomy" id="165179"/>
    <lineage>
        <taxon>Bacteria</taxon>
        <taxon>Pseudomonadati</taxon>
        <taxon>Bacteroidota</taxon>
        <taxon>Bacteroidia</taxon>
        <taxon>Bacteroidales</taxon>
        <taxon>Prevotellaceae</taxon>
        <taxon>Segatella</taxon>
    </lineage>
</organism>
<comment type="caution">
    <text evidence="2">The sequence shown here is derived from an EMBL/GenBank/DDBJ whole genome shotgun (WGS) entry which is preliminary data.</text>
</comment>
<feature type="region of interest" description="Disordered" evidence="1">
    <location>
        <begin position="45"/>
        <end position="67"/>
    </location>
</feature>